<gene>
    <name evidence="1" type="ORF">NFRAN_2210</name>
</gene>
<dbReference type="PANTHER" id="PTHR34293">
    <property type="entry name" value="HTH-TYPE TRANSCRIPTIONAL REGULATOR TRMBL2"/>
    <property type="match status" value="1"/>
</dbReference>
<proteinExistence type="predicted"/>
<dbReference type="EMBL" id="LR216287">
    <property type="protein sequence ID" value="VFJ14532.1"/>
    <property type="molecule type" value="Genomic_DNA"/>
</dbReference>
<dbReference type="KEGG" id="nfn:NFRAN_2210"/>
<accession>A0A484I9X4</accession>
<organism evidence="1 2">
    <name type="scientific">Candidatus Nitrosocosmicus franklandianus</name>
    <dbReference type="NCBI Taxonomy" id="1798806"/>
    <lineage>
        <taxon>Archaea</taxon>
        <taxon>Nitrososphaerota</taxon>
        <taxon>Nitrososphaeria</taxon>
        <taxon>Nitrososphaerales</taxon>
        <taxon>Nitrososphaeraceae</taxon>
        <taxon>Candidatus Nitrosocosmicus</taxon>
    </lineage>
</organism>
<evidence type="ECO:0000313" key="1">
    <source>
        <dbReference type="EMBL" id="VFJ14532.1"/>
    </source>
</evidence>
<sequence>MEKSLILDDSTYQQLRKSKFYHPEVTEVIYDVDQLEGMIAGAINVVEKGFDMVWDKMMFNFHFNLLHEGYEAMERLIDEKNLKIRLIVEAVPENIEQIKSIPNYEIRHLDDIRSNFGILDNRAYVVSIFHKGSPKPQQVFFSNSRALIDKQQALFDQLWEIAIPLEKRIKQLETHEGSRSDRIILNSDEIEDEIISLINKCNRELIIFSSIHIFKHFIYSKNIWKYCSILLARNARIKILVDSFDPDLLYNVQLINQKTKGNLIQLEYSAKLESLNECLIIIDGSQLLRIIHDHRNIHPPLIASSTSDRNYVLVQEILFEKYWNEINNLTMFG</sequence>
<dbReference type="AlphaFoldDB" id="A0A484I9X4"/>
<name>A0A484I9X4_9ARCH</name>
<protein>
    <submittedName>
        <fullName evidence="1">Uncharacterized protein</fullName>
    </submittedName>
</protein>
<keyword evidence="2" id="KW-1185">Reference proteome</keyword>
<dbReference type="InterPro" id="IPR051797">
    <property type="entry name" value="TrmB-like"/>
</dbReference>
<evidence type="ECO:0000313" key="2">
    <source>
        <dbReference type="Proteomes" id="UP000294299"/>
    </source>
</evidence>
<dbReference type="PANTHER" id="PTHR34293:SF1">
    <property type="entry name" value="HTH-TYPE TRANSCRIPTIONAL REGULATOR TRMBL2"/>
    <property type="match status" value="1"/>
</dbReference>
<reference evidence="1 2" key="1">
    <citation type="submission" date="2019-02" db="EMBL/GenBank/DDBJ databases">
        <authorList>
            <person name="Lehtovirta-Morley E L."/>
        </authorList>
    </citation>
    <scope>NUCLEOTIDE SEQUENCE [LARGE SCALE GENOMIC DNA]</scope>
    <source>
        <strain evidence="1">NFRAN1</strain>
    </source>
</reference>
<dbReference type="Proteomes" id="UP000294299">
    <property type="component" value="Chromosome NFRAN"/>
</dbReference>